<reference evidence="2" key="1">
    <citation type="submission" date="2021-08" db="EMBL/GenBank/DDBJ databases">
        <authorList>
            <person name="Lu L."/>
            <person name="Huang X."/>
            <person name="Zhang R."/>
            <person name="Jiao N."/>
        </authorList>
    </citation>
    <scope>NUCLEOTIDE SEQUENCE</scope>
</reference>
<evidence type="ECO:0000313" key="3">
    <source>
        <dbReference type="Proteomes" id="UP000828212"/>
    </source>
</evidence>
<evidence type="ECO:0000313" key="2">
    <source>
        <dbReference type="EMBL" id="UAT28848.1"/>
    </source>
</evidence>
<dbReference type="Proteomes" id="UP000828212">
    <property type="component" value="Segment"/>
</dbReference>
<name>A0AAE8XFI5_9CAUD</name>
<feature type="coiled-coil region" evidence="1">
    <location>
        <begin position="42"/>
        <end position="69"/>
    </location>
</feature>
<accession>A0AAE8XFI5</accession>
<organism evidence="2 3">
    <name type="scientific">Dinoroseobacter phage vB_DshP-R7L</name>
    <dbReference type="NCBI Taxonomy" id="2873349"/>
    <lineage>
        <taxon>Viruses</taxon>
        <taxon>Duplodnaviria</taxon>
        <taxon>Heunggongvirae</taxon>
        <taxon>Uroviricota</taxon>
        <taxon>Caudoviricetes</taxon>
        <taxon>Schitoviridae</taxon>
        <taxon>Rhodovirinae</taxon>
        <taxon>Gonggongvirus</taxon>
        <taxon>Gonggongvirus R7l</taxon>
    </lineage>
</organism>
<dbReference type="EMBL" id="MZ773648">
    <property type="protein sequence ID" value="UAT28848.1"/>
    <property type="molecule type" value="Genomic_DNA"/>
</dbReference>
<sequence>MSVQTTYNTWYIRADQAWTAYQDCLDQHEDLLEGVPAEAEEMAVLQLEMKEWRKAAEHAEKQMQQMEECMNMRLPNPLFIPGTPEEIVRNEVFA</sequence>
<evidence type="ECO:0000256" key="1">
    <source>
        <dbReference type="SAM" id="Coils"/>
    </source>
</evidence>
<gene>
    <name evidence="2" type="ORF">R7L_gp9</name>
</gene>
<proteinExistence type="predicted"/>
<protein>
    <submittedName>
        <fullName evidence="2">Uncharacterized protein</fullName>
    </submittedName>
</protein>
<keyword evidence="1" id="KW-0175">Coiled coil</keyword>
<keyword evidence="3" id="KW-1185">Reference proteome</keyword>